<evidence type="ECO:0000313" key="1">
    <source>
        <dbReference type="EMBL" id="OQS53619.1"/>
    </source>
</evidence>
<accession>A0A1W0E321</accession>
<reference evidence="1 2" key="1">
    <citation type="journal article" date="2017" name="Environ. Microbiol.">
        <title>Decay of the glycolytic pathway and adaptation to intranuclear parasitism within Enterocytozoonidae microsporidia.</title>
        <authorList>
            <person name="Wiredu Boakye D."/>
            <person name="Jaroenlak P."/>
            <person name="Prachumwat A."/>
            <person name="Williams T.A."/>
            <person name="Bateman K.S."/>
            <person name="Itsathitphaisarn O."/>
            <person name="Sritunyalucksana K."/>
            <person name="Paszkiewicz K.H."/>
            <person name="Moore K.A."/>
            <person name="Stentiford G.D."/>
            <person name="Williams B.A."/>
        </authorList>
    </citation>
    <scope>NUCLEOTIDE SEQUENCE [LARGE SCALE GENOMIC DNA]</scope>
    <source>
        <strain evidence="1 2">TH1</strain>
    </source>
</reference>
<protein>
    <submittedName>
        <fullName evidence="1">Uncharacterized protein</fullName>
    </submittedName>
</protein>
<dbReference type="VEuPathDB" id="MicrosporidiaDB:EHP00_1670"/>
<evidence type="ECO:0000313" key="2">
    <source>
        <dbReference type="Proteomes" id="UP000192758"/>
    </source>
</evidence>
<dbReference type="AlphaFoldDB" id="A0A1W0E321"/>
<organism evidence="1 2">
    <name type="scientific">Ecytonucleospora hepatopenaei</name>
    <dbReference type="NCBI Taxonomy" id="646526"/>
    <lineage>
        <taxon>Eukaryota</taxon>
        <taxon>Fungi</taxon>
        <taxon>Fungi incertae sedis</taxon>
        <taxon>Microsporidia</taxon>
        <taxon>Enterocytozoonidae</taxon>
        <taxon>Ecytonucleospora</taxon>
    </lineage>
</organism>
<dbReference type="EMBL" id="MNPJ01000027">
    <property type="protein sequence ID" value="OQS53619.1"/>
    <property type="molecule type" value="Genomic_DNA"/>
</dbReference>
<gene>
    <name evidence="1" type="ORF">EHP00_1670</name>
</gene>
<keyword evidence="2" id="KW-1185">Reference proteome</keyword>
<comment type="caution">
    <text evidence="1">The sequence shown here is derived from an EMBL/GenBank/DDBJ whole genome shotgun (WGS) entry which is preliminary data.</text>
</comment>
<name>A0A1W0E321_9MICR</name>
<dbReference type="Proteomes" id="UP000192758">
    <property type="component" value="Unassembled WGS sequence"/>
</dbReference>
<sequence length="186" mass="21677">MFFNFMSAVICITYKLDVNKLKNSLVISSESFLDIKISEENQYIRSKIFDINIKTLVEKHSTVTICLRDIVTLDKLLLTFERHEGNPLENLNNLRNCKTTKLFNTFCDFNGIKVQEKTIKNKNCKPNNTNSIETSKINTEIKNIDTLYDINKKTSKYIKSKNEKHTRSSSDISDVFDSYEFNHLKN</sequence>
<proteinExistence type="predicted"/>